<evidence type="ECO:0000256" key="5">
    <source>
        <dbReference type="SAM" id="Coils"/>
    </source>
</evidence>
<evidence type="ECO:0000256" key="1">
    <source>
        <dbReference type="ARBA" id="ARBA00022387"/>
    </source>
</evidence>
<feature type="compositionally biased region" description="Basic and acidic residues" evidence="6">
    <location>
        <begin position="188"/>
        <end position="216"/>
    </location>
</feature>
<keyword evidence="2 7" id="KW-0732">Signal</keyword>
<feature type="compositionally biased region" description="Acidic residues" evidence="6">
    <location>
        <begin position="300"/>
        <end position="332"/>
    </location>
</feature>
<keyword evidence="4" id="KW-1015">Disulfide bond</keyword>
<comment type="caution">
    <text evidence="9">The sequence shown here is derived from an EMBL/GenBank/DDBJ whole genome shotgun (WGS) entry which is preliminary data.</text>
</comment>
<proteinExistence type="predicted"/>
<organism evidence="9 10">
    <name type="scientific">[Myrmecia] bisecta</name>
    <dbReference type="NCBI Taxonomy" id="41462"/>
    <lineage>
        <taxon>Eukaryota</taxon>
        <taxon>Viridiplantae</taxon>
        <taxon>Chlorophyta</taxon>
        <taxon>core chlorophytes</taxon>
        <taxon>Trebouxiophyceae</taxon>
        <taxon>Trebouxiales</taxon>
        <taxon>Trebouxiaceae</taxon>
        <taxon>Myrmecia</taxon>
    </lineage>
</organism>
<keyword evidence="5" id="KW-0175">Coiled coil</keyword>
<feature type="compositionally biased region" description="Low complexity" evidence="6">
    <location>
        <begin position="238"/>
        <end position="251"/>
    </location>
</feature>
<keyword evidence="3" id="KW-0256">Endoplasmic reticulum</keyword>
<dbReference type="GO" id="GO:0006491">
    <property type="term" value="P:N-glycan processing"/>
    <property type="evidence" value="ECO:0007669"/>
    <property type="project" value="TreeGrafter"/>
</dbReference>
<keyword evidence="10" id="KW-1185">Reference proteome</keyword>
<dbReference type="GO" id="GO:0017177">
    <property type="term" value="C:glucosidase II complex"/>
    <property type="evidence" value="ECO:0007669"/>
    <property type="project" value="TreeGrafter"/>
</dbReference>
<dbReference type="Proteomes" id="UP001489004">
    <property type="component" value="Unassembled WGS sequence"/>
</dbReference>
<reference evidence="9 10" key="1">
    <citation type="journal article" date="2024" name="Nat. Commun.">
        <title>Phylogenomics reveals the evolutionary origins of lichenization in chlorophyte algae.</title>
        <authorList>
            <person name="Puginier C."/>
            <person name="Libourel C."/>
            <person name="Otte J."/>
            <person name="Skaloud P."/>
            <person name="Haon M."/>
            <person name="Grisel S."/>
            <person name="Petersen M."/>
            <person name="Berrin J.G."/>
            <person name="Delaux P.M."/>
            <person name="Dal Grande F."/>
            <person name="Keller J."/>
        </authorList>
    </citation>
    <scope>NUCLEOTIDE SEQUENCE [LARGE SCALE GENOMIC DNA]</scope>
    <source>
        <strain evidence="9 10">SAG 2043</strain>
    </source>
</reference>
<feature type="compositionally biased region" description="Low complexity" evidence="6">
    <location>
        <begin position="333"/>
        <end position="345"/>
    </location>
</feature>
<dbReference type="EMBL" id="JALJOR010000010">
    <property type="protein sequence ID" value="KAK9809905.1"/>
    <property type="molecule type" value="Genomic_DNA"/>
</dbReference>
<feature type="coiled-coil region" evidence="5">
    <location>
        <begin position="388"/>
        <end position="415"/>
    </location>
</feature>
<evidence type="ECO:0000256" key="7">
    <source>
        <dbReference type="SAM" id="SignalP"/>
    </source>
</evidence>
<dbReference type="InterPro" id="IPR039794">
    <property type="entry name" value="Gtb1-like"/>
</dbReference>
<feature type="domain" description="MRH" evidence="8">
    <location>
        <begin position="431"/>
        <end position="535"/>
    </location>
</feature>
<feature type="chain" id="PRO_5043475133" description="Glucosidase 2 subunit beta" evidence="7">
    <location>
        <begin position="23"/>
        <end position="556"/>
    </location>
</feature>
<dbReference type="PANTHER" id="PTHR12630:SF1">
    <property type="entry name" value="GLUCOSIDASE 2 SUBUNIT BETA"/>
    <property type="match status" value="1"/>
</dbReference>
<evidence type="ECO:0000259" key="8">
    <source>
        <dbReference type="PROSITE" id="PS51914"/>
    </source>
</evidence>
<dbReference type="InterPro" id="IPR028146">
    <property type="entry name" value="PRKCSH_N"/>
</dbReference>
<evidence type="ECO:0000256" key="6">
    <source>
        <dbReference type="SAM" id="MobiDB-lite"/>
    </source>
</evidence>
<name>A0AAW1PJG2_9CHLO</name>
<evidence type="ECO:0000313" key="9">
    <source>
        <dbReference type="EMBL" id="KAK9809905.1"/>
    </source>
</evidence>
<accession>A0AAW1PJG2</accession>
<protein>
    <recommendedName>
        <fullName evidence="1">Glucosidase 2 subunit beta</fullName>
    </recommendedName>
</protein>
<evidence type="ECO:0000256" key="2">
    <source>
        <dbReference type="ARBA" id="ARBA00022729"/>
    </source>
</evidence>
<dbReference type="InterPro" id="IPR044865">
    <property type="entry name" value="MRH_dom"/>
</dbReference>
<feature type="region of interest" description="Disordered" evidence="6">
    <location>
        <begin position="188"/>
        <end position="345"/>
    </location>
</feature>
<feature type="signal peptide" evidence="7">
    <location>
        <begin position="1"/>
        <end position="22"/>
    </location>
</feature>
<dbReference type="Pfam" id="PF13015">
    <property type="entry name" value="PRKCSH_1"/>
    <property type="match status" value="1"/>
</dbReference>
<dbReference type="InterPro" id="IPR036607">
    <property type="entry name" value="PRKCSH"/>
</dbReference>
<dbReference type="PROSITE" id="PS51914">
    <property type="entry name" value="MRH"/>
    <property type="match status" value="1"/>
</dbReference>
<dbReference type="InterPro" id="IPR009011">
    <property type="entry name" value="Man6P_isomerase_rcpt-bd_dom_sf"/>
</dbReference>
<dbReference type="PANTHER" id="PTHR12630">
    <property type="entry name" value="N-LINKED OLIGOSACCHARIDE PROCESSING"/>
    <property type="match status" value="1"/>
</dbReference>
<evidence type="ECO:0000313" key="10">
    <source>
        <dbReference type="Proteomes" id="UP001489004"/>
    </source>
</evidence>
<dbReference type="Gene3D" id="2.70.130.10">
    <property type="entry name" value="Mannose-6-phosphate receptor binding domain"/>
    <property type="match status" value="1"/>
</dbReference>
<evidence type="ECO:0000256" key="4">
    <source>
        <dbReference type="ARBA" id="ARBA00023157"/>
    </source>
</evidence>
<dbReference type="AlphaFoldDB" id="A0AAW1PJG2"/>
<dbReference type="SUPFAM" id="SSF50911">
    <property type="entry name" value="Mannose 6-phosphate receptor domain"/>
    <property type="match status" value="1"/>
</dbReference>
<evidence type="ECO:0000256" key="3">
    <source>
        <dbReference type="ARBA" id="ARBA00022824"/>
    </source>
</evidence>
<feature type="compositionally biased region" description="Basic and acidic residues" evidence="6">
    <location>
        <begin position="280"/>
        <end position="299"/>
    </location>
</feature>
<gene>
    <name evidence="9" type="ORF">WJX72_001391</name>
</gene>
<sequence>MDQHRHLTWLLLLISSAAVCVGKTSLPRGVDPALASQYADPFNFSCLDRSTAIGTPRVNDEYCDCLDGSDEPGTSACPNGKFYCRNRGHTPLVLNASFVDDSFCDCCDGTDEKPGMCPNTCREKGAAARQALKDLAVQYAEGARVREKYIKEAAAAKLKWGAALASLEGEIQTQTATVAELRAKKEAVEQVEREEHERAEAARKEREAKEAAEKPPEPPADAGVPEAAEPDAGSEDGAATTEQPATEAAPAVDEPIVGAEVPVPGQPSADNLEETETDEEKCAEQIAKERMAQWIHTDDTAPEADLESGGEDEDDHALGAEEEESELEELLAAEEAANEPSEPAAVPAAGAGLVGRFVGWVKSKLGKAPKVSGVADIVALDPAVAAERQRIKDAFHKANTQLTDLERKKAELASKLGHDFGPSSEFLPLLDKCFEALVDKYTYAVCPYKDAVQKEGHVSTQLGRWEGLGLQEGRARMLFTGGQGCWQGPARSLKGPVRSLKVDLVCGAAEELSKVAEPNRCEYEAQLVTPAACSAEQAEQLRQQVEAGEKELHDEL</sequence>
<dbReference type="Pfam" id="PF12999">
    <property type="entry name" value="PRKCSH-like"/>
    <property type="match status" value="1"/>
</dbReference>